<dbReference type="Proteomes" id="UP000008888">
    <property type="component" value="Chromosome"/>
</dbReference>
<dbReference type="NCBIfam" id="TIGR01643">
    <property type="entry name" value="YD_repeat_2x"/>
    <property type="match status" value="7"/>
</dbReference>
<feature type="domain" description="Teneurin-like YD-shell" evidence="4">
    <location>
        <begin position="765"/>
        <end position="980"/>
    </location>
</feature>
<gene>
    <name evidence="5" type="ordered locus">Metme_4167</name>
</gene>
<dbReference type="OrthoDB" id="5573232at2"/>
<dbReference type="AlphaFoldDB" id="G0A198"/>
<dbReference type="RefSeq" id="WP_013820733.1">
    <property type="nucleotide sequence ID" value="NC_015572.1"/>
</dbReference>
<keyword evidence="1" id="KW-0677">Repeat</keyword>
<dbReference type="PANTHER" id="PTHR32305:SF15">
    <property type="entry name" value="PROTEIN RHSA-RELATED"/>
    <property type="match status" value="1"/>
</dbReference>
<reference evidence="6" key="3">
    <citation type="submission" date="2011-05" db="EMBL/GenBank/DDBJ databases">
        <title>Complete sequence of Methylomonas methanica MC09.</title>
        <authorList>
            <consortium name="US DOE Joint Genome Institute"/>
            <person name="Lucas S."/>
            <person name="Han J."/>
            <person name="Lapidus A."/>
            <person name="Cheng J.-F."/>
            <person name="Goodwin L."/>
            <person name="Pitluck S."/>
            <person name="Peters L."/>
            <person name="Mikhailova N."/>
            <person name="Teshima H."/>
            <person name="Han C."/>
            <person name="Tapia R."/>
            <person name="Land M."/>
            <person name="Hauser L."/>
            <person name="Kyrpides N."/>
            <person name="Ivanova N."/>
            <person name="Pagani I."/>
            <person name="Stein L."/>
            <person name="Woyke T."/>
        </authorList>
    </citation>
    <scope>NUCLEOTIDE SEQUENCE [LARGE SCALE GENOMIC DNA]</scope>
    <source>
        <strain evidence="6">MC09</strain>
    </source>
</reference>
<dbReference type="InterPro" id="IPR045351">
    <property type="entry name" value="DUF6531"/>
</dbReference>
<sequence>MRNPSNGQKVTKLYVMVFASLLSLLLGMPVAQAFHFPWDQGHDTTDWNDPDKPGPCEGANCDPCKSTGSPVYIPTGHFIWSETDIVIGGRPPISITRSYNSQDPRDGIFGNGWSSNCEPALTKVANSDGSVSYILRLANGKRYEYKQQNDGSIVSPSGRLDKLKTEATNGSLSLVSQTGSAQKFNSSGQLTQRTDSNGVSLNYEYNAKGFITKISSGGRSLLLNYNSNDRVASISDHTGRTWKYAYDINGNLISVTDPLNGVRKFEYQAYKGAGDGFTYYQLTKITDESGVVVTSVTYSSGRVVSYTEGANTYTYTYNTSTRTVTKANSLSRTRKYVYNTDQVIIQETDPLNNTEKYEYNSEGKLTKFTDKQNNAWTSSYDGLGRKLTVSSPSGRVSTLQYTGDSPKPIRLVTPLGHVTDIEYDNKLNPVGLTDAKGNKSSLKYDENGNIIATIDANGGQTAFNYNDFGLPIDITDAKGNVMSFSYDGLARKVSATDAEGRTTIYAFDSLDRLVKTTNALGHQINYSYDAAGRLLSLTDPVGNLTQYNYDIYGRLSKETRPDGTFSTYTYNTANLLIQVNRYDGKTVTFSYDATDRLISSTVGGDTINYAYSARGDLSQASNGVSTINYTYNADRELISETQAGVMINRQYNQDGALTQFSSMGLTYTYNRDELNLMSSLIVGSNTFTFNYDANNVLTNISLPNGLSETYRFDEVYNLTQIKTGSKALDYTYDRTGIITQKLHNGTITSYDYDAILRLTKVLNQTYNYDNAGNNVNGGSIYDFVTNRLNENAEYIFSYDQAGNLIEKARKDGSLKKSYVYNARNQLIKVENFNQSNQVVKTLTFAYDPLGRRYSKTENNVFSKFIYDDWDIVAVLNSSDQIDYSFIHGNSSIDTPISINTDGSSYYYHRDQQGSIVSLTNSLGAEVENYSYGAYGSTSKNTIVLTKNPYAYTGRELDSDDLYYYRARYYDPTIQRFISEDPIGLSGGTNTYAYVGGNPVNLIDPTGQCPWCVGALIGAGIDVAMQLAMNGGNWQCIDLGQVALSAAFGAVGGGFGAKAGKQGLTSLAKGLSNSTKGSIGEGLSTIKNLAKGSSRIGTQVRIPGQTTIADSAWIGRNGSTYYVESKFGTSGLTRAQRAAQKALGDSYQVEKWTYPWIGDVGADAGAIAGGAAAGAGVGVASGADCGCK</sequence>
<dbReference type="InterPro" id="IPR006530">
    <property type="entry name" value="YD"/>
</dbReference>
<dbReference type="NCBIfam" id="TIGR03696">
    <property type="entry name" value="Rhs_assc_core"/>
    <property type="match status" value="1"/>
</dbReference>
<evidence type="ECO:0000313" key="5">
    <source>
        <dbReference type="EMBL" id="AEG02518.1"/>
    </source>
</evidence>
<feature type="domain" description="Teneurin-like YD-shell" evidence="4">
    <location>
        <begin position="604"/>
        <end position="711"/>
    </location>
</feature>
<evidence type="ECO:0000256" key="2">
    <source>
        <dbReference type="SAM" id="SignalP"/>
    </source>
</evidence>
<dbReference type="HOGENOM" id="CLU_276910_0_0_6"/>
<dbReference type="Gene3D" id="2.180.10.10">
    <property type="entry name" value="RHS repeat-associated core"/>
    <property type="match status" value="4"/>
</dbReference>
<dbReference type="STRING" id="857087.Metme_4167"/>
<feature type="signal peptide" evidence="2">
    <location>
        <begin position="1"/>
        <end position="33"/>
    </location>
</feature>
<dbReference type="PRINTS" id="PR00394">
    <property type="entry name" value="RHSPROTEIN"/>
</dbReference>
<name>G0A198_METMM</name>
<dbReference type="PANTHER" id="PTHR32305">
    <property type="match status" value="1"/>
</dbReference>
<feature type="domain" description="DUF6531" evidence="3">
    <location>
        <begin position="68"/>
        <end position="145"/>
    </location>
</feature>
<reference evidence="5 6" key="1">
    <citation type="journal article" date="2011" name="J. Bacteriol.">
        <title>Complete Genome Sequence of the Aerobic Marine Methanotroph Methylomonas methanica MC09.</title>
        <authorList>
            <person name="Boden R."/>
            <person name="Cunliffe M."/>
            <person name="Scanlan J."/>
            <person name="Moussard H."/>
            <person name="Kits K.D."/>
            <person name="Klotz M.G."/>
            <person name="Jetten M.S."/>
            <person name="Vuilleumier S."/>
            <person name="Han J."/>
            <person name="Peters L."/>
            <person name="Mikhailova N."/>
            <person name="Teshima H."/>
            <person name="Tapia R."/>
            <person name="Kyrpides N."/>
            <person name="Ivanova N."/>
            <person name="Pagani I."/>
            <person name="Cheng J.F."/>
            <person name="Goodwin L."/>
            <person name="Han C."/>
            <person name="Hauser L."/>
            <person name="Land M.L."/>
            <person name="Lapidus A."/>
            <person name="Lucas S."/>
            <person name="Pitluck S."/>
            <person name="Woyke T."/>
            <person name="Stein L."/>
            <person name="Murrell J.C."/>
        </authorList>
    </citation>
    <scope>NUCLEOTIDE SEQUENCE [LARGE SCALE GENOMIC DNA]</scope>
    <source>
        <strain evidence="5 6">MC09</strain>
    </source>
</reference>
<dbReference type="Pfam" id="PF20148">
    <property type="entry name" value="DUF6531"/>
    <property type="match status" value="1"/>
</dbReference>
<organism evidence="5 6">
    <name type="scientific">Methylomonas methanica (strain DSM 25384 / MC09)</name>
    <dbReference type="NCBI Taxonomy" id="857087"/>
    <lineage>
        <taxon>Bacteria</taxon>
        <taxon>Pseudomonadati</taxon>
        <taxon>Pseudomonadota</taxon>
        <taxon>Gammaproteobacteria</taxon>
        <taxon>Methylococcales</taxon>
        <taxon>Methylococcaceae</taxon>
        <taxon>Methylomonas</taxon>
    </lineage>
</organism>
<keyword evidence="6" id="KW-1185">Reference proteome</keyword>
<evidence type="ECO:0000259" key="4">
    <source>
        <dbReference type="Pfam" id="PF25023"/>
    </source>
</evidence>
<keyword evidence="2" id="KW-0732">Signal</keyword>
<dbReference type="Pfam" id="PF05593">
    <property type="entry name" value="RHS_repeat"/>
    <property type="match status" value="2"/>
</dbReference>
<feature type="domain" description="Teneurin-like YD-shell" evidence="4">
    <location>
        <begin position="480"/>
        <end position="599"/>
    </location>
</feature>
<dbReference type="eggNOG" id="COG3209">
    <property type="taxonomic scope" value="Bacteria"/>
</dbReference>
<dbReference type="EMBL" id="CP002738">
    <property type="protein sequence ID" value="AEG02518.1"/>
    <property type="molecule type" value="Genomic_DNA"/>
</dbReference>
<dbReference type="KEGG" id="mmt:Metme_4167"/>
<feature type="chain" id="PRO_5003396432" evidence="2">
    <location>
        <begin position="34"/>
        <end position="1187"/>
    </location>
</feature>
<dbReference type="InterPro" id="IPR022385">
    <property type="entry name" value="Rhs_assc_core"/>
</dbReference>
<dbReference type="InterPro" id="IPR031325">
    <property type="entry name" value="RHS_repeat"/>
</dbReference>
<reference key="2">
    <citation type="submission" date="2011-05" db="EMBL/GenBank/DDBJ databases">
        <title>Complete genome sequence of the aerobic marine methanotroph Methylomonas methanica MC09.</title>
        <authorList>
            <person name="Boden R."/>
            <person name="Cunliffe M."/>
            <person name="Scanlan J."/>
            <person name="Moussard H."/>
            <person name="Kits K.D."/>
            <person name="Klotz M."/>
            <person name="Jetten M."/>
            <person name="Vuilleumier S."/>
            <person name="Han J."/>
            <person name="Peters L."/>
            <person name="Mikhailova N."/>
            <person name="Teshima H."/>
            <person name="Tapia R."/>
            <person name="Kyrpides N."/>
            <person name="Ivanova N."/>
            <person name="Pagani I."/>
            <person name="Cheng J.-F."/>
            <person name="Goodwin L."/>
            <person name="Han C."/>
            <person name="Hauser L."/>
            <person name="Land M."/>
            <person name="Lapidus A."/>
            <person name="Lucas S."/>
            <person name="Pitluck S."/>
            <person name="Woyke T."/>
            <person name="Stein L.Y."/>
            <person name="Murrell C."/>
        </authorList>
    </citation>
    <scope>NUCLEOTIDE SEQUENCE</scope>
    <source>
        <strain>MC09</strain>
    </source>
</reference>
<evidence type="ECO:0000313" key="6">
    <source>
        <dbReference type="Proteomes" id="UP000008888"/>
    </source>
</evidence>
<dbReference type="InterPro" id="IPR050708">
    <property type="entry name" value="T6SS_VgrG/RHS"/>
</dbReference>
<accession>G0A198</accession>
<protein>
    <submittedName>
        <fullName evidence="5">RHS repeat-associated core domain protein</fullName>
    </submittedName>
</protein>
<evidence type="ECO:0000259" key="3">
    <source>
        <dbReference type="Pfam" id="PF20148"/>
    </source>
</evidence>
<evidence type="ECO:0000256" key="1">
    <source>
        <dbReference type="ARBA" id="ARBA00022737"/>
    </source>
</evidence>
<dbReference type="Pfam" id="PF25023">
    <property type="entry name" value="TEN_YD-shell"/>
    <property type="match status" value="4"/>
</dbReference>
<dbReference type="InterPro" id="IPR056823">
    <property type="entry name" value="TEN-like_YD-shell"/>
</dbReference>
<feature type="domain" description="Teneurin-like YD-shell" evidence="4">
    <location>
        <begin position="284"/>
        <end position="466"/>
    </location>
</feature>
<proteinExistence type="predicted"/>